<sequence>MASRRPRLWRPLCAVAGTTAVTAVAALLAVPDGPAPAGTPPPDFGNRRSAARTVPQEGPGPRDEAGGPQEGERDGPREGRKTAPGPRPTASGRDSAADPGAAPDGAVPPGGERSASPGPGSTPPSEDPVPDAPPVRVRIGRLGVDAEIRPVGVARDGTVAVPGDARAAGWYRDGAAPGATAGSALLIGHVDERSGRLGPLAALHSVRPGDRVTVHRDGGPPVHYAVAAREVVERGRLPGELFRRTGSPVLTMITCTLPYDRGDGGYRNNLVVTATRVSD</sequence>
<keyword evidence="5" id="KW-1185">Reference proteome</keyword>
<dbReference type="Gene3D" id="2.40.260.10">
    <property type="entry name" value="Sortase"/>
    <property type="match status" value="1"/>
</dbReference>
<evidence type="ECO:0000256" key="2">
    <source>
        <dbReference type="SAM" id="MobiDB-lite"/>
    </source>
</evidence>
<feature type="compositionally biased region" description="Low complexity" evidence="2">
    <location>
        <begin position="90"/>
        <end position="119"/>
    </location>
</feature>
<dbReference type="SUPFAM" id="SSF63817">
    <property type="entry name" value="Sortase"/>
    <property type="match status" value="1"/>
</dbReference>
<feature type="region of interest" description="Disordered" evidence="2">
    <location>
        <begin position="31"/>
        <end position="135"/>
    </location>
</feature>
<feature type="compositionally biased region" description="Pro residues" evidence="2">
    <location>
        <begin position="120"/>
        <end position="133"/>
    </location>
</feature>
<dbReference type="CDD" id="cd05829">
    <property type="entry name" value="Sortase_F"/>
    <property type="match status" value="1"/>
</dbReference>
<keyword evidence="3" id="KW-0732">Signal</keyword>
<feature type="chain" id="PRO_5046128664" evidence="3">
    <location>
        <begin position="26"/>
        <end position="279"/>
    </location>
</feature>
<dbReference type="InterPro" id="IPR042001">
    <property type="entry name" value="Sortase_F"/>
</dbReference>
<evidence type="ECO:0000256" key="3">
    <source>
        <dbReference type="SAM" id="SignalP"/>
    </source>
</evidence>
<dbReference type="InterPro" id="IPR005754">
    <property type="entry name" value="Sortase"/>
</dbReference>
<feature type="compositionally biased region" description="Basic and acidic residues" evidence="2">
    <location>
        <begin position="60"/>
        <end position="81"/>
    </location>
</feature>
<dbReference type="Proteomes" id="UP000695264">
    <property type="component" value="Unassembled WGS sequence"/>
</dbReference>
<organism evidence="4 5">
    <name type="scientific">Streptomyces zingiberis</name>
    <dbReference type="NCBI Taxonomy" id="2053010"/>
    <lineage>
        <taxon>Bacteria</taxon>
        <taxon>Bacillati</taxon>
        <taxon>Actinomycetota</taxon>
        <taxon>Actinomycetes</taxon>
        <taxon>Kitasatosporales</taxon>
        <taxon>Streptomycetaceae</taxon>
        <taxon>Streptomyces</taxon>
    </lineage>
</organism>
<evidence type="ECO:0000256" key="1">
    <source>
        <dbReference type="ARBA" id="ARBA00022801"/>
    </source>
</evidence>
<accession>A0ABX1BNN4</accession>
<evidence type="ECO:0000313" key="4">
    <source>
        <dbReference type="EMBL" id="NJP99330.1"/>
    </source>
</evidence>
<gene>
    <name evidence="4" type="ORF">HCK00_01870</name>
</gene>
<feature type="signal peptide" evidence="3">
    <location>
        <begin position="1"/>
        <end position="25"/>
    </location>
</feature>
<dbReference type="RefSeq" id="WP_168099920.1">
    <property type="nucleotide sequence ID" value="NZ_JAATEN010000001.1"/>
</dbReference>
<reference evidence="4 5" key="1">
    <citation type="submission" date="2020-03" db="EMBL/GenBank/DDBJ databases">
        <title>WGS of actinomycetes isolated from Thailand.</title>
        <authorList>
            <person name="Thawai C."/>
        </authorList>
    </citation>
    <scope>NUCLEOTIDE SEQUENCE [LARGE SCALE GENOMIC DNA]</scope>
    <source>
        <strain evidence="4 5">PLAI 1-29</strain>
    </source>
</reference>
<keyword evidence="1" id="KW-0378">Hydrolase</keyword>
<dbReference type="EMBL" id="JAATEN010000001">
    <property type="protein sequence ID" value="NJP99330.1"/>
    <property type="molecule type" value="Genomic_DNA"/>
</dbReference>
<dbReference type="InterPro" id="IPR023365">
    <property type="entry name" value="Sortase_dom-sf"/>
</dbReference>
<proteinExistence type="predicted"/>
<comment type="caution">
    <text evidence="4">The sequence shown here is derived from an EMBL/GenBank/DDBJ whole genome shotgun (WGS) entry which is preliminary data.</text>
</comment>
<dbReference type="Pfam" id="PF04203">
    <property type="entry name" value="Sortase"/>
    <property type="match status" value="1"/>
</dbReference>
<evidence type="ECO:0000313" key="5">
    <source>
        <dbReference type="Proteomes" id="UP000695264"/>
    </source>
</evidence>
<feature type="compositionally biased region" description="Pro residues" evidence="2">
    <location>
        <begin position="33"/>
        <end position="43"/>
    </location>
</feature>
<protein>
    <submittedName>
        <fullName evidence="4">Sortase</fullName>
    </submittedName>
</protein>
<name>A0ABX1BNN4_9ACTN</name>